<feature type="signal peptide" evidence="3">
    <location>
        <begin position="1"/>
        <end position="20"/>
    </location>
</feature>
<feature type="compositionally biased region" description="Basic and acidic residues" evidence="1">
    <location>
        <begin position="434"/>
        <end position="452"/>
    </location>
</feature>
<feature type="compositionally biased region" description="Basic and acidic residues" evidence="1">
    <location>
        <begin position="343"/>
        <end position="377"/>
    </location>
</feature>
<dbReference type="Gene3D" id="1.20.120.20">
    <property type="entry name" value="Apolipoprotein"/>
    <property type="match status" value="1"/>
</dbReference>
<feature type="chain" id="PRO_5035686985" evidence="3">
    <location>
        <begin position="21"/>
        <end position="722"/>
    </location>
</feature>
<feature type="compositionally biased region" description="Basic and acidic residues" evidence="1">
    <location>
        <begin position="539"/>
        <end position="553"/>
    </location>
</feature>
<keyword evidence="2" id="KW-0812">Transmembrane</keyword>
<organism evidence="4 6">
    <name type="scientific">Adineta ricciae</name>
    <name type="common">Rotifer</name>
    <dbReference type="NCBI Taxonomy" id="249248"/>
    <lineage>
        <taxon>Eukaryota</taxon>
        <taxon>Metazoa</taxon>
        <taxon>Spiralia</taxon>
        <taxon>Gnathifera</taxon>
        <taxon>Rotifera</taxon>
        <taxon>Eurotatoria</taxon>
        <taxon>Bdelloidea</taxon>
        <taxon>Adinetida</taxon>
        <taxon>Adinetidae</taxon>
        <taxon>Adineta</taxon>
    </lineage>
</organism>
<feature type="compositionally biased region" description="Basic and acidic residues" evidence="1">
    <location>
        <begin position="326"/>
        <end position="336"/>
    </location>
</feature>
<keyword evidence="6" id="KW-1185">Reference proteome</keyword>
<dbReference type="EMBL" id="CAJNOR010003202">
    <property type="protein sequence ID" value="CAF1389135.1"/>
    <property type="molecule type" value="Genomic_DNA"/>
</dbReference>
<keyword evidence="2" id="KW-0472">Membrane</keyword>
<feature type="region of interest" description="Disordered" evidence="1">
    <location>
        <begin position="254"/>
        <end position="635"/>
    </location>
</feature>
<dbReference type="AlphaFoldDB" id="A0A815K066"/>
<feature type="compositionally biased region" description="Basic and acidic residues" evidence="1">
    <location>
        <begin position="514"/>
        <end position="529"/>
    </location>
</feature>
<feature type="transmembrane region" description="Helical" evidence="2">
    <location>
        <begin position="646"/>
        <end position="664"/>
    </location>
</feature>
<name>A0A815K066_ADIRI</name>
<feature type="compositionally biased region" description="Polar residues" evidence="1">
    <location>
        <begin position="571"/>
        <end position="583"/>
    </location>
</feature>
<feature type="compositionally biased region" description="Basic and acidic residues" evidence="1">
    <location>
        <begin position="407"/>
        <end position="425"/>
    </location>
</feature>
<evidence type="ECO:0000256" key="2">
    <source>
        <dbReference type="SAM" id="Phobius"/>
    </source>
</evidence>
<feature type="compositionally biased region" description="Polar residues" evidence="1">
    <location>
        <begin position="490"/>
        <end position="503"/>
    </location>
</feature>
<feature type="compositionally biased region" description="Basic and acidic residues" evidence="1">
    <location>
        <begin position="461"/>
        <end position="472"/>
    </location>
</feature>
<comment type="caution">
    <text evidence="4">The sequence shown here is derived from an EMBL/GenBank/DDBJ whole genome shotgun (WGS) entry which is preliminary data.</text>
</comment>
<dbReference type="Proteomes" id="UP000663852">
    <property type="component" value="Unassembled WGS sequence"/>
</dbReference>
<evidence type="ECO:0000313" key="5">
    <source>
        <dbReference type="EMBL" id="CAF1482398.1"/>
    </source>
</evidence>
<evidence type="ECO:0000313" key="4">
    <source>
        <dbReference type="EMBL" id="CAF1389135.1"/>
    </source>
</evidence>
<dbReference type="SUPFAM" id="SSF47162">
    <property type="entry name" value="Apolipoprotein"/>
    <property type="match status" value="1"/>
</dbReference>
<reference evidence="4" key="1">
    <citation type="submission" date="2021-02" db="EMBL/GenBank/DDBJ databases">
        <authorList>
            <person name="Nowell W R."/>
        </authorList>
    </citation>
    <scope>NUCLEOTIDE SEQUENCE</scope>
</reference>
<evidence type="ECO:0000256" key="3">
    <source>
        <dbReference type="SAM" id="SignalP"/>
    </source>
</evidence>
<dbReference type="Proteomes" id="UP000663828">
    <property type="component" value="Unassembled WGS sequence"/>
</dbReference>
<keyword evidence="3" id="KW-0732">Signal</keyword>
<proteinExistence type="predicted"/>
<keyword evidence="2" id="KW-1133">Transmembrane helix</keyword>
<sequence length="722" mass="79283">MNLLPIVLSLIFFHGNSISGADDNELKAIDVLSTIKTTSPECDLRAFVKHKDDYTAFSADLKTYCASDSKKENRILCHMIAYELKKACQFDKDGRPSPVIYSKKSTPKEICFSKTIQLTNQWIWNAITNNGQKQIDVTVKELCNKVADDEATRQLARFFYRAAPHVRNLDLSTTSKDGTKSNLGKQTLTESISKADGATTAIKDKTKTGTDDAKDDADQTIDKAKTKNNGTAKTLTQKLTDGVVTVKSKLGEEGQAVKQKVEKTAENAKEKVEKTVSDAKDKTGDAGEPAKGKTDDDGESRKEKADKTAEKSKQKVDDNDDDGNDANDKTKTKSDNDDNDDADKDKTGDTKKKVDEDADNNKDKLTDVKKLSKDIGDKVVNGTKTIVGKGKEFLKKLTNTTGTGAKATDDQGKVLDLNQDKKTDQNADEEDEEGEKKDVDGNGDGKAKDDGQAKQIPKPSTTDKKDDAKNDVEVTAMQKAVDRTTVVVGVQSSNKTLEVTTPSPIIDLNPQKITEPEKKKPTDAVKDADADQDDDDKDDYTQHKVDDMDKKDQLGSNEPVSHDDYDAANTPADQNQLENVPNNNEDEEYQAGNKDDDNDGISLRKPNANDKYTAKPVAADPNKGKSRAKPQVGRKYSDNDGWSGSFVTYFLLFTLFVVVGYLVLHNKNKLKAYALEGRRTSGSRTGSRPSHRGYEKLKNINDIIPIDDTNPVSDKEAVILKA</sequence>
<gene>
    <name evidence="5" type="ORF">EDS130_LOCUS41515</name>
    <name evidence="4" type="ORF">XAT740_LOCUS33503</name>
</gene>
<protein>
    <submittedName>
        <fullName evidence="4">Uncharacterized protein</fullName>
    </submittedName>
</protein>
<dbReference type="EMBL" id="CAJNOJ010000551">
    <property type="protein sequence ID" value="CAF1482398.1"/>
    <property type="molecule type" value="Genomic_DNA"/>
</dbReference>
<accession>A0A815K066</accession>
<feature type="compositionally biased region" description="Basic and acidic residues" evidence="1">
    <location>
        <begin position="259"/>
        <end position="317"/>
    </location>
</feature>
<evidence type="ECO:0000256" key="1">
    <source>
        <dbReference type="SAM" id="MobiDB-lite"/>
    </source>
</evidence>
<evidence type="ECO:0000313" key="6">
    <source>
        <dbReference type="Proteomes" id="UP000663828"/>
    </source>
</evidence>
<dbReference type="OrthoDB" id="5846619at2759"/>